<gene>
    <name evidence="2" type="ORF">SAMN04488543_3861</name>
</gene>
<protein>
    <submittedName>
        <fullName evidence="2">Uncharacterized protein</fullName>
    </submittedName>
</protein>
<accession>A0A1H1ZLP2</accession>
<evidence type="ECO:0000313" key="3">
    <source>
        <dbReference type="Proteomes" id="UP000199092"/>
    </source>
</evidence>
<name>A0A1H1ZLP2_9ACTN</name>
<keyword evidence="3" id="KW-1185">Reference proteome</keyword>
<dbReference type="Proteomes" id="UP000199092">
    <property type="component" value="Chromosome I"/>
</dbReference>
<evidence type="ECO:0000313" key="2">
    <source>
        <dbReference type="EMBL" id="SDT34594.1"/>
    </source>
</evidence>
<dbReference type="EMBL" id="LT629749">
    <property type="protein sequence ID" value="SDT34594.1"/>
    <property type="molecule type" value="Genomic_DNA"/>
</dbReference>
<evidence type="ECO:0000256" key="1">
    <source>
        <dbReference type="SAM" id="MobiDB-lite"/>
    </source>
</evidence>
<proteinExistence type="predicted"/>
<reference evidence="2 3" key="1">
    <citation type="submission" date="2016-10" db="EMBL/GenBank/DDBJ databases">
        <authorList>
            <person name="de Groot N.N."/>
        </authorList>
    </citation>
    <scope>NUCLEOTIDE SEQUENCE [LARGE SCALE GENOMIC DNA]</scope>
    <source>
        <strain evidence="2 3">DSM 21741</strain>
    </source>
</reference>
<feature type="region of interest" description="Disordered" evidence="1">
    <location>
        <begin position="439"/>
        <end position="459"/>
    </location>
</feature>
<sequence length="459" mass="48803">MGSEIEMVSDGDGVAIIGNTSDVERFFLHSGLDKVPSKDLDLHKLWSASGTAGAAVQIGADLAANSGRWVKLTAESAEAVRRYGLMATKTPGVSHAMIGQPGDVKQWLQIAQAPSMLLSGPFALTALSTMMQQRAMQQQMDEIVEYLELINEKVDDILRGQKDAVLADMIGVDLTIEDALIVRDEVGRVSEVTWSKVQATSQTIARTQAYVLRELDAIAEKLHKKADLGDIARATREAEPKVREWLAVLARTFQLQDGVSVLELDRVLDSSPEELESHRLGLAKARQKRLERIGRSTAALLTQMDETVQRANARVLLNPFDSPAAVKSSNQVAAEVHSLRGRLGIEDDNNAADAKGWGQAAGEILDKLRVGTAEGAGAAKRLGAQTFDRANGVLRAVDVDGDGLPDQPRAAAAAEQAGVAIKGAAAGVAGAVGGLFQRNRDTAAPGADSESNSPDHADS</sequence>
<dbReference type="AlphaFoldDB" id="A0A1H1ZLP2"/>
<dbReference type="RefSeq" id="WP_197677100.1">
    <property type="nucleotide sequence ID" value="NZ_LT629749.1"/>
</dbReference>
<organism evidence="2 3">
    <name type="scientific">Friedmanniella luteola</name>
    <dbReference type="NCBI Taxonomy" id="546871"/>
    <lineage>
        <taxon>Bacteria</taxon>
        <taxon>Bacillati</taxon>
        <taxon>Actinomycetota</taxon>
        <taxon>Actinomycetes</taxon>
        <taxon>Propionibacteriales</taxon>
        <taxon>Nocardioidaceae</taxon>
        <taxon>Friedmanniella</taxon>
    </lineage>
</organism>